<gene>
    <name evidence="3" type="ORF">IV53_GL000892</name>
</gene>
<dbReference type="SUPFAM" id="SSF47781">
    <property type="entry name" value="RuvA domain 2-like"/>
    <property type="match status" value="1"/>
</dbReference>
<evidence type="ECO:0000313" key="3">
    <source>
        <dbReference type="EMBL" id="KRN88922.1"/>
    </source>
</evidence>
<keyword evidence="1" id="KW-0472">Membrane</keyword>
<dbReference type="InterPro" id="IPR003583">
    <property type="entry name" value="Hlx-hairpin-Hlx_DNA-bd_motif"/>
</dbReference>
<dbReference type="eggNOG" id="COG1555">
    <property type="taxonomic scope" value="Bacteria"/>
</dbReference>
<dbReference type="NCBIfam" id="TIGR00426">
    <property type="entry name" value="competence protein ComEA helix-hairpin-helix repeat region"/>
    <property type="match status" value="1"/>
</dbReference>
<dbReference type="GO" id="GO:0015628">
    <property type="term" value="P:protein secretion by the type II secretion system"/>
    <property type="evidence" value="ECO:0007669"/>
    <property type="project" value="TreeGrafter"/>
</dbReference>
<dbReference type="SMART" id="SM00278">
    <property type="entry name" value="HhH1"/>
    <property type="match status" value="2"/>
</dbReference>
<name>A0A0R2KQU9_9LACO</name>
<dbReference type="PANTHER" id="PTHR21180:SF32">
    <property type="entry name" value="ENDONUCLEASE_EXONUCLEASE_PHOSPHATASE FAMILY DOMAIN-CONTAINING PROTEIN 1"/>
    <property type="match status" value="1"/>
</dbReference>
<dbReference type="GO" id="GO:0003677">
    <property type="term" value="F:DNA binding"/>
    <property type="evidence" value="ECO:0007669"/>
    <property type="project" value="InterPro"/>
</dbReference>
<sequence>MDLWQEIKVVWREKRKWVIGGGILLIMMIVGALWWFRQQPTESLANSSSGGVDCQTISYSQRSSHSQTKKYYVDIKGAIKKPGVYAVVKGSRITKLLKQAGGASEEADLSQVNLAQKLNDEDVIYIPYKGENIHDFKQQSAQATTQKSQNTSSAGKVNLNTADKNELMSLNGIGAKKADQIIAYRTKNGSFQNVTDLKNVSGIGDKIYASLAEQITV</sequence>
<organism evidence="3 4">
    <name type="scientific">Ligilactobacillus ceti DSM 22408</name>
    <dbReference type="NCBI Taxonomy" id="1122146"/>
    <lineage>
        <taxon>Bacteria</taxon>
        <taxon>Bacillati</taxon>
        <taxon>Bacillota</taxon>
        <taxon>Bacilli</taxon>
        <taxon>Lactobacillales</taxon>
        <taxon>Lactobacillaceae</taxon>
        <taxon>Ligilactobacillus</taxon>
    </lineage>
</organism>
<keyword evidence="4" id="KW-1185">Reference proteome</keyword>
<dbReference type="RefSeq" id="WP_027107324.1">
    <property type="nucleotide sequence ID" value="NZ_JQBZ01000025.1"/>
</dbReference>
<dbReference type="AlphaFoldDB" id="A0A0R2KQU9"/>
<dbReference type="PATRIC" id="fig|1122146.4.peg.926"/>
<dbReference type="InterPro" id="IPR019554">
    <property type="entry name" value="Soluble_ligand-bd"/>
</dbReference>
<evidence type="ECO:0000259" key="2">
    <source>
        <dbReference type="SMART" id="SM00278"/>
    </source>
</evidence>
<evidence type="ECO:0000256" key="1">
    <source>
        <dbReference type="SAM" id="Phobius"/>
    </source>
</evidence>
<dbReference type="OrthoDB" id="9790239at2"/>
<dbReference type="GO" id="GO:0006281">
    <property type="term" value="P:DNA repair"/>
    <property type="evidence" value="ECO:0007669"/>
    <property type="project" value="InterPro"/>
</dbReference>
<protein>
    <submittedName>
        <fullName evidence="3">DNA uptake protein</fullName>
    </submittedName>
</protein>
<dbReference type="PANTHER" id="PTHR21180">
    <property type="entry name" value="ENDONUCLEASE/EXONUCLEASE/PHOSPHATASE FAMILY DOMAIN-CONTAINING PROTEIN 1"/>
    <property type="match status" value="1"/>
</dbReference>
<dbReference type="STRING" id="1122146.IV53_GL000892"/>
<dbReference type="InterPro" id="IPR010994">
    <property type="entry name" value="RuvA_2-like"/>
</dbReference>
<dbReference type="Gene3D" id="1.10.150.280">
    <property type="entry name" value="AF1531-like domain"/>
    <property type="match status" value="1"/>
</dbReference>
<evidence type="ECO:0000313" key="4">
    <source>
        <dbReference type="Proteomes" id="UP000051500"/>
    </source>
</evidence>
<comment type="caution">
    <text evidence="3">The sequence shown here is derived from an EMBL/GenBank/DDBJ whole genome shotgun (WGS) entry which is preliminary data.</text>
</comment>
<feature type="domain" description="Helix-hairpin-helix DNA-binding motif class 1" evidence="2">
    <location>
        <begin position="165"/>
        <end position="184"/>
    </location>
</feature>
<proteinExistence type="predicted"/>
<dbReference type="Proteomes" id="UP000051500">
    <property type="component" value="Unassembled WGS sequence"/>
</dbReference>
<dbReference type="Pfam" id="PF12836">
    <property type="entry name" value="HHH_3"/>
    <property type="match status" value="1"/>
</dbReference>
<dbReference type="Pfam" id="PF10531">
    <property type="entry name" value="SLBB"/>
    <property type="match status" value="1"/>
</dbReference>
<reference evidence="3 4" key="1">
    <citation type="journal article" date="2015" name="Genome Announc.">
        <title>Expanding the biotechnology potential of lactobacilli through comparative genomics of 213 strains and associated genera.</title>
        <authorList>
            <person name="Sun Z."/>
            <person name="Harris H.M."/>
            <person name="McCann A."/>
            <person name="Guo C."/>
            <person name="Argimon S."/>
            <person name="Zhang W."/>
            <person name="Yang X."/>
            <person name="Jeffery I.B."/>
            <person name="Cooney J.C."/>
            <person name="Kagawa T.F."/>
            <person name="Liu W."/>
            <person name="Song Y."/>
            <person name="Salvetti E."/>
            <person name="Wrobel A."/>
            <person name="Rasinkangas P."/>
            <person name="Parkhill J."/>
            <person name="Rea M.C."/>
            <person name="O'Sullivan O."/>
            <person name="Ritari J."/>
            <person name="Douillard F.P."/>
            <person name="Paul Ross R."/>
            <person name="Yang R."/>
            <person name="Briner A.E."/>
            <person name="Felis G.E."/>
            <person name="de Vos W.M."/>
            <person name="Barrangou R."/>
            <person name="Klaenhammer T.R."/>
            <person name="Caufield P.W."/>
            <person name="Cui Y."/>
            <person name="Zhang H."/>
            <person name="O'Toole P.W."/>
        </authorList>
    </citation>
    <scope>NUCLEOTIDE SEQUENCE [LARGE SCALE GENOMIC DNA]</scope>
    <source>
        <strain evidence="3 4">DSM 22408</strain>
    </source>
</reference>
<keyword evidence="1" id="KW-1133">Transmembrane helix</keyword>
<dbReference type="EMBL" id="JQBZ01000025">
    <property type="protein sequence ID" value="KRN88922.1"/>
    <property type="molecule type" value="Genomic_DNA"/>
</dbReference>
<dbReference type="GO" id="GO:0015627">
    <property type="term" value="C:type II protein secretion system complex"/>
    <property type="evidence" value="ECO:0007669"/>
    <property type="project" value="TreeGrafter"/>
</dbReference>
<keyword evidence="1" id="KW-0812">Transmembrane</keyword>
<feature type="transmembrane region" description="Helical" evidence="1">
    <location>
        <begin position="17"/>
        <end position="36"/>
    </location>
</feature>
<dbReference type="InterPro" id="IPR004509">
    <property type="entry name" value="Competence_ComEA_HhH"/>
</dbReference>
<dbReference type="InterPro" id="IPR051675">
    <property type="entry name" value="Endo/Exo/Phosphatase_dom_1"/>
</dbReference>
<accession>A0A0R2KQU9</accession>
<feature type="domain" description="Helix-hairpin-helix DNA-binding motif class 1" evidence="2">
    <location>
        <begin position="195"/>
        <end position="214"/>
    </location>
</feature>